<proteinExistence type="predicted"/>
<name>A0A7S2TU96_9EUKA</name>
<evidence type="ECO:0000313" key="1">
    <source>
        <dbReference type="EMBL" id="CAD9768851.1"/>
    </source>
</evidence>
<dbReference type="AlphaFoldDB" id="A0A7S2TU96"/>
<reference evidence="1" key="1">
    <citation type="submission" date="2021-01" db="EMBL/GenBank/DDBJ databases">
        <authorList>
            <person name="Corre E."/>
            <person name="Pelletier E."/>
            <person name="Niang G."/>
            <person name="Scheremetjew M."/>
            <person name="Finn R."/>
            <person name="Kale V."/>
            <person name="Holt S."/>
            <person name="Cochrane G."/>
            <person name="Meng A."/>
            <person name="Brown T."/>
            <person name="Cohen L."/>
        </authorList>
    </citation>
    <scope>NUCLEOTIDE SEQUENCE</scope>
    <source>
        <strain evidence="1">CCMP622</strain>
    </source>
</reference>
<gene>
    <name evidence="1" type="ORF">LSP00402_LOCUS12832</name>
</gene>
<dbReference type="EMBL" id="HBHP01020595">
    <property type="protein sequence ID" value="CAD9768851.1"/>
    <property type="molecule type" value="Transcribed_RNA"/>
</dbReference>
<sequence length="192" mass="21966">MNDRKIDDTMSKNPLLELSKALITCTKELQNVVDRAPLTSVGLKLITNDYNGWLQALRGQLKRDVTRFELQTKKCTCWDCIDRLYVTYFGTSSSYNRIFLKEINRLYARCKRRADGEMVSTLALKRILAVTILLAMVVADPVQCCPNAHTIGRRTYAKGTRTSLRRVVEACKEKVAFKKSSRMAWFVGCFSH</sequence>
<accession>A0A7S2TU96</accession>
<protein>
    <submittedName>
        <fullName evidence="1">Uncharacterized protein</fullName>
    </submittedName>
</protein>
<organism evidence="1">
    <name type="scientific">Lotharella oceanica</name>
    <dbReference type="NCBI Taxonomy" id="641309"/>
    <lineage>
        <taxon>Eukaryota</taxon>
        <taxon>Sar</taxon>
        <taxon>Rhizaria</taxon>
        <taxon>Cercozoa</taxon>
        <taxon>Chlorarachniophyceae</taxon>
        <taxon>Lotharella</taxon>
    </lineage>
</organism>